<feature type="transmembrane region" description="Helical" evidence="1">
    <location>
        <begin position="33"/>
        <end position="51"/>
    </location>
</feature>
<dbReference type="AlphaFoldDB" id="A0A437MFJ5"/>
<reference evidence="3 4" key="1">
    <citation type="submission" date="2019-01" db="EMBL/GenBank/DDBJ databases">
        <authorList>
            <person name="Chen W.-M."/>
        </authorList>
    </citation>
    <scope>NUCLEOTIDE SEQUENCE [LARGE SCALE GENOMIC DNA]</scope>
    <source>
        <strain evidence="3 4">CCP-6</strain>
    </source>
</reference>
<evidence type="ECO:0000256" key="2">
    <source>
        <dbReference type="SAM" id="SignalP"/>
    </source>
</evidence>
<evidence type="ECO:0000256" key="1">
    <source>
        <dbReference type="SAM" id="Phobius"/>
    </source>
</evidence>
<sequence length="182" mass="17666">MRAAVVMAAMLPGMALAHPGHGADGLVHGLAHPLLGLDHVLAMVLVGVMAAQLSGRALWLVPASFLLVMALGGVMGAAGVALPFVEAGIALSVIVLGAAVAFGLRAPLAVAMGLAGLFALFHGHAHGAEIPENAGGLAYAAGFLAATALLHGLGVLAGRLRPAALRVAGGAAALAGVVLLLG</sequence>
<evidence type="ECO:0000313" key="3">
    <source>
        <dbReference type="EMBL" id="RVT96395.1"/>
    </source>
</evidence>
<dbReference type="Pfam" id="PF04955">
    <property type="entry name" value="HupE_UreJ"/>
    <property type="match status" value="1"/>
</dbReference>
<gene>
    <name evidence="3" type="ORF">EOD42_12365</name>
</gene>
<keyword evidence="2" id="KW-0732">Signal</keyword>
<dbReference type="Proteomes" id="UP000282957">
    <property type="component" value="Unassembled WGS sequence"/>
</dbReference>
<keyword evidence="4" id="KW-1185">Reference proteome</keyword>
<feature type="transmembrane region" description="Helical" evidence="1">
    <location>
        <begin position="58"/>
        <end position="78"/>
    </location>
</feature>
<dbReference type="PIRSF" id="PIRSF016919">
    <property type="entry name" value="HupE_UreJ"/>
    <property type="match status" value="1"/>
</dbReference>
<proteinExistence type="predicted"/>
<feature type="chain" id="PRO_5019564192" evidence="2">
    <location>
        <begin position="18"/>
        <end position="182"/>
    </location>
</feature>
<dbReference type="EMBL" id="SACL01000004">
    <property type="protein sequence ID" value="RVT96395.1"/>
    <property type="molecule type" value="Genomic_DNA"/>
</dbReference>
<dbReference type="OrthoDB" id="9808192at2"/>
<keyword evidence="1" id="KW-1133">Transmembrane helix</keyword>
<keyword evidence="1" id="KW-0812">Transmembrane</keyword>
<name>A0A437MFJ5_9PROT</name>
<feature type="transmembrane region" description="Helical" evidence="1">
    <location>
        <begin position="84"/>
        <end position="101"/>
    </location>
</feature>
<dbReference type="InterPro" id="IPR007038">
    <property type="entry name" value="HupE_UreJ"/>
</dbReference>
<feature type="transmembrane region" description="Helical" evidence="1">
    <location>
        <begin position="137"/>
        <end position="156"/>
    </location>
</feature>
<organism evidence="3 4">
    <name type="scientific">Rhodovarius crocodyli</name>
    <dbReference type="NCBI Taxonomy" id="1979269"/>
    <lineage>
        <taxon>Bacteria</taxon>
        <taxon>Pseudomonadati</taxon>
        <taxon>Pseudomonadota</taxon>
        <taxon>Alphaproteobacteria</taxon>
        <taxon>Acetobacterales</taxon>
        <taxon>Roseomonadaceae</taxon>
        <taxon>Rhodovarius</taxon>
    </lineage>
</organism>
<keyword evidence="1" id="KW-0472">Membrane</keyword>
<feature type="transmembrane region" description="Helical" evidence="1">
    <location>
        <begin position="163"/>
        <end position="181"/>
    </location>
</feature>
<feature type="signal peptide" evidence="2">
    <location>
        <begin position="1"/>
        <end position="17"/>
    </location>
</feature>
<comment type="caution">
    <text evidence="3">The sequence shown here is derived from an EMBL/GenBank/DDBJ whole genome shotgun (WGS) entry which is preliminary data.</text>
</comment>
<accession>A0A437MFJ5</accession>
<feature type="transmembrane region" description="Helical" evidence="1">
    <location>
        <begin position="108"/>
        <end position="125"/>
    </location>
</feature>
<protein>
    <submittedName>
        <fullName evidence="3">HupE/UreJ family protein</fullName>
    </submittedName>
</protein>
<evidence type="ECO:0000313" key="4">
    <source>
        <dbReference type="Proteomes" id="UP000282957"/>
    </source>
</evidence>